<dbReference type="InterPro" id="IPR009061">
    <property type="entry name" value="DNA-bd_dom_put_sf"/>
</dbReference>
<proteinExistence type="predicted"/>
<dbReference type="Proteomes" id="UP000464178">
    <property type="component" value="Chromosome"/>
</dbReference>
<dbReference type="AlphaFoldDB" id="A0A6P2DIJ9"/>
<dbReference type="RefSeq" id="WP_162672546.1">
    <property type="nucleotide sequence ID" value="NZ_LR593886.1"/>
</dbReference>
<dbReference type="KEGG" id="gms:SOIL9_77440"/>
<reference evidence="1 2" key="1">
    <citation type="submission" date="2019-05" db="EMBL/GenBank/DDBJ databases">
        <authorList>
            <consortium name="Science for Life Laboratories"/>
        </authorList>
    </citation>
    <scope>NUCLEOTIDE SEQUENCE [LARGE SCALE GENOMIC DNA]</scope>
    <source>
        <strain evidence="1">Soil9</strain>
    </source>
</reference>
<protein>
    <submittedName>
        <fullName evidence="1">: HTH_17</fullName>
    </submittedName>
</protein>
<sequence>MSSNDEVISRLEALTAQVAKLAAAVSSRSVKASADPKRLTVAQVLAQLGVSRTTLRGYAARGLCTEIRPSGKRGGNCRIYYLPDEIDALAISEEAARDLMARKRLQTGRQRATR</sequence>
<dbReference type="EMBL" id="LR593886">
    <property type="protein sequence ID" value="VTS01753.1"/>
    <property type="molecule type" value="Genomic_DNA"/>
</dbReference>
<keyword evidence="2" id="KW-1185">Reference proteome</keyword>
<name>A0A6P2DIJ9_9BACT</name>
<gene>
    <name evidence="1" type="ORF">SOIL9_77440</name>
</gene>
<accession>A0A6P2DIJ9</accession>
<evidence type="ECO:0000313" key="1">
    <source>
        <dbReference type="EMBL" id="VTS01753.1"/>
    </source>
</evidence>
<dbReference type="SUPFAM" id="SSF46955">
    <property type="entry name" value="Putative DNA-binding domain"/>
    <property type="match status" value="1"/>
</dbReference>
<organism evidence="1 2">
    <name type="scientific">Gemmata massiliana</name>
    <dbReference type="NCBI Taxonomy" id="1210884"/>
    <lineage>
        <taxon>Bacteria</taxon>
        <taxon>Pseudomonadati</taxon>
        <taxon>Planctomycetota</taxon>
        <taxon>Planctomycetia</taxon>
        <taxon>Gemmatales</taxon>
        <taxon>Gemmataceae</taxon>
        <taxon>Gemmata</taxon>
    </lineage>
</organism>
<evidence type="ECO:0000313" key="2">
    <source>
        <dbReference type="Proteomes" id="UP000464178"/>
    </source>
</evidence>